<gene>
    <name evidence="1" type="ORF">GTP90_01165</name>
</gene>
<proteinExistence type="predicted"/>
<evidence type="ECO:0000313" key="1">
    <source>
        <dbReference type="EMBL" id="MYM92466.1"/>
    </source>
</evidence>
<organism evidence="1 2">
    <name type="scientific">Duganella vulcania</name>
    <dbReference type="NCBI Taxonomy" id="2692166"/>
    <lineage>
        <taxon>Bacteria</taxon>
        <taxon>Pseudomonadati</taxon>
        <taxon>Pseudomonadota</taxon>
        <taxon>Betaproteobacteria</taxon>
        <taxon>Burkholderiales</taxon>
        <taxon>Oxalobacteraceae</taxon>
        <taxon>Telluria group</taxon>
        <taxon>Duganella</taxon>
    </lineage>
</organism>
<dbReference type="RefSeq" id="WP_161081733.1">
    <property type="nucleotide sequence ID" value="NZ_WWCX01000001.1"/>
</dbReference>
<accession>A0A845GGS7</accession>
<reference evidence="1" key="1">
    <citation type="submission" date="2019-12" db="EMBL/GenBank/DDBJ databases">
        <title>Novel species isolated from a subtropical stream in China.</title>
        <authorList>
            <person name="Lu H."/>
        </authorList>
    </citation>
    <scope>NUCLEOTIDE SEQUENCE [LARGE SCALE GENOMIC DNA]</scope>
    <source>
        <strain evidence="1">FT81W</strain>
    </source>
</reference>
<comment type="caution">
    <text evidence="1">The sequence shown here is derived from an EMBL/GenBank/DDBJ whole genome shotgun (WGS) entry which is preliminary data.</text>
</comment>
<evidence type="ECO:0000313" key="2">
    <source>
        <dbReference type="Proteomes" id="UP000447355"/>
    </source>
</evidence>
<dbReference type="EMBL" id="WWCX01000001">
    <property type="protein sequence ID" value="MYM92466.1"/>
    <property type="molecule type" value="Genomic_DNA"/>
</dbReference>
<protein>
    <submittedName>
        <fullName evidence="1">Uncharacterized protein</fullName>
    </submittedName>
</protein>
<dbReference type="AlphaFoldDB" id="A0A845GGS7"/>
<name>A0A845GGS7_9BURK</name>
<sequence>MMIDTAAYFAKLAAGEAISESEVQALLNELQSSRTTAAYLADCHAATLESMPKSASKSSRVRQRTICEIAARALRGDRSAVRFPVSVEAAAARCEQAAHDSHSVKKEIP</sequence>
<dbReference type="Proteomes" id="UP000447355">
    <property type="component" value="Unassembled WGS sequence"/>
</dbReference>